<dbReference type="CDD" id="cd00866">
    <property type="entry name" value="PEBP_euk"/>
    <property type="match status" value="1"/>
</dbReference>
<keyword evidence="2" id="KW-0732">Signal</keyword>
<dbReference type="OrthoDB" id="2506647at2759"/>
<protein>
    <submittedName>
        <fullName evidence="3">PEBP-like protein</fullName>
    </submittedName>
</protein>
<dbReference type="GO" id="GO:0030414">
    <property type="term" value="F:peptidase inhibitor activity"/>
    <property type="evidence" value="ECO:0007669"/>
    <property type="project" value="TreeGrafter"/>
</dbReference>
<gene>
    <name evidence="3" type="ORF">CC80DRAFT_595380</name>
</gene>
<evidence type="ECO:0000313" key="4">
    <source>
        <dbReference type="Proteomes" id="UP000800035"/>
    </source>
</evidence>
<dbReference type="SUPFAM" id="SSF49777">
    <property type="entry name" value="PEBP-like"/>
    <property type="match status" value="1"/>
</dbReference>
<keyword evidence="4" id="KW-1185">Reference proteome</keyword>
<dbReference type="Pfam" id="PF01161">
    <property type="entry name" value="PBP"/>
    <property type="match status" value="1"/>
</dbReference>
<evidence type="ECO:0000256" key="2">
    <source>
        <dbReference type="SAM" id="SignalP"/>
    </source>
</evidence>
<dbReference type="Gene3D" id="3.90.280.10">
    <property type="entry name" value="PEBP-like"/>
    <property type="match status" value="1"/>
</dbReference>
<accession>A0A6A5TQM4</accession>
<dbReference type="AlphaFoldDB" id="A0A6A5TQM4"/>
<dbReference type="InterPro" id="IPR035810">
    <property type="entry name" value="PEBP_euk"/>
</dbReference>
<dbReference type="GO" id="GO:0030162">
    <property type="term" value="P:regulation of proteolysis"/>
    <property type="evidence" value="ECO:0007669"/>
    <property type="project" value="TreeGrafter"/>
</dbReference>
<evidence type="ECO:0000256" key="1">
    <source>
        <dbReference type="SAM" id="MobiDB-lite"/>
    </source>
</evidence>
<organism evidence="3 4">
    <name type="scientific">Byssothecium circinans</name>
    <dbReference type="NCBI Taxonomy" id="147558"/>
    <lineage>
        <taxon>Eukaryota</taxon>
        <taxon>Fungi</taxon>
        <taxon>Dikarya</taxon>
        <taxon>Ascomycota</taxon>
        <taxon>Pezizomycotina</taxon>
        <taxon>Dothideomycetes</taxon>
        <taxon>Pleosporomycetidae</taxon>
        <taxon>Pleosporales</taxon>
        <taxon>Massarineae</taxon>
        <taxon>Massarinaceae</taxon>
        <taxon>Byssothecium</taxon>
    </lineage>
</organism>
<feature type="region of interest" description="Disordered" evidence="1">
    <location>
        <begin position="198"/>
        <end position="231"/>
    </location>
</feature>
<dbReference type="InterPro" id="IPR036610">
    <property type="entry name" value="PEBP-like_sf"/>
</dbReference>
<dbReference type="Proteomes" id="UP000800035">
    <property type="component" value="Unassembled WGS sequence"/>
</dbReference>
<dbReference type="GO" id="GO:0046578">
    <property type="term" value="P:regulation of Ras protein signal transduction"/>
    <property type="evidence" value="ECO:0007669"/>
    <property type="project" value="TreeGrafter"/>
</dbReference>
<reference evidence="3" key="1">
    <citation type="journal article" date="2020" name="Stud. Mycol.">
        <title>101 Dothideomycetes genomes: a test case for predicting lifestyles and emergence of pathogens.</title>
        <authorList>
            <person name="Haridas S."/>
            <person name="Albert R."/>
            <person name="Binder M."/>
            <person name="Bloem J."/>
            <person name="Labutti K."/>
            <person name="Salamov A."/>
            <person name="Andreopoulos B."/>
            <person name="Baker S."/>
            <person name="Barry K."/>
            <person name="Bills G."/>
            <person name="Bluhm B."/>
            <person name="Cannon C."/>
            <person name="Castanera R."/>
            <person name="Culley D."/>
            <person name="Daum C."/>
            <person name="Ezra D."/>
            <person name="Gonzalez J."/>
            <person name="Henrissat B."/>
            <person name="Kuo A."/>
            <person name="Liang C."/>
            <person name="Lipzen A."/>
            <person name="Lutzoni F."/>
            <person name="Magnuson J."/>
            <person name="Mondo S."/>
            <person name="Nolan M."/>
            <person name="Ohm R."/>
            <person name="Pangilinan J."/>
            <person name="Park H.-J."/>
            <person name="Ramirez L."/>
            <person name="Alfaro M."/>
            <person name="Sun H."/>
            <person name="Tritt A."/>
            <person name="Yoshinaga Y."/>
            <person name="Zwiers L.-H."/>
            <person name="Turgeon B."/>
            <person name="Goodwin S."/>
            <person name="Spatafora J."/>
            <person name="Crous P."/>
            <person name="Grigoriev I."/>
        </authorList>
    </citation>
    <scope>NUCLEOTIDE SEQUENCE</scope>
    <source>
        <strain evidence="3">CBS 675.92</strain>
    </source>
</reference>
<dbReference type="EMBL" id="ML977000">
    <property type="protein sequence ID" value="KAF1954270.1"/>
    <property type="molecule type" value="Genomic_DNA"/>
</dbReference>
<feature type="compositionally biased region" description="Low complexity" evidence="1">
    <location>
        <begin position="200"/>
        <end position="224"/>
    </location>
</feature>
<proteinExistence type="predicted"/>
<feature type="chain" id="PRO_5025486982" evidence="2">
    <location>
        <begin position="19"/>
        <end position="255"/>
    </location>
</feature>
<sequence length="255" mass="25683">MHYSSSLLVAALLGVAQAQTPPGFKPEAKNKLEVMFNSTSVNRPGQLLSKAATATQPQLAVSGNAVNSGATYVFVMVDLDVPGQGTNTTRRTLLHAMNTGLKASAQKMAGGAALLTSTEKGPAAYIGPGPPATDSIPHRYVEMLFEQPAELAVKATDFADTSARLNFDINAFAQENKLGTPLAANFFTVDGKATGGAATGGAAATSGSRGAGPSRSGSAGTPRPTSQPFTGAAAGPVDMSFGLAGVLGGLVLAAF</sequence>
<dbReference type="InterPro" id="IPR008914">
    <property type="entry name" value="PEBP"/>
</dbReference>
<dbReference type="PANTHER" id="PTHR11362:SF141">
    <property type="entry name" value="PHOSPHATIDYLETHANOLAMINE-BINDING PROTEIN"/>
    <property type="match status" value="1"/>
</dbReference>
<dbReference type="GO" id="GO:0005543">
    <property type="term" value="F:phospholipid binding"/>
    <property type="evidence" value="ECO:0007669"/>
    <property type="project" value="TreeGrafter"/>
</dbReference>
<evidence type="ECO:0000313" key="3">
    <source>
        <dbReference type="EMBL" id="KAF1954270.1"/>
    </source>
</evidence>
<dbReference type="PANTHER" id="PTHR11362">
    <property type="entry name" value="PHOSPHATIDYLETHANOLAMINE-BINDING PROTEIN"/>
    <property type="match status" value="1"/>
</dbReference>
<feature type="signal peptide" evidence="2">
    <location>
        <begin position="1"/>
        <end position="18"/>
    </location>
</feature>
<name>A0A6A5TQM4_9PLEO</name>